<evidence type="ECO:0000313" key="2">
    <source>
        <dbReference type="Proteomes" id="UP000277999"/>
    </source>
</evidence>
<gene>
    <name evidence="1" type="ORF">D9O40_10565</name>
</gene>
<sequence>MNDIDKLDLKIKFLQDKKKALSKSVNYEERKKRTRRLIQTGALAEKYFNIEHLSIEDRENLFSTFADYIKSHAPEKYNLK</sequence>
<dbReference type="AlphaFoldDB" id="A0A3M0SR52"/>
<protein>
    <recommendedName>
        <fullName evidence="3">DUF3847 domain-containing protein</fullName>
    </recommendedName>
</protein>
<dbReference type="EMBL" id="RFAQ01000030">
    <property type="protein sequence ID" value="RMD00265.1"/>
    <property type="molecule type" value="Genomic_DNA"/>
</dbReference>
<organism evidence="1 2">
    <name type="scientific">Clostridium autoethanogenum</name>
    <dbReference type="NCBI Taxonomy" id="84023"/>
    <lineage>
        <taxon>Bacteria</taxon>
        <taxon>Bacillati</taxon>
        <taxon>Bacillota</taxon>
        <taxon>Clostridia</taxon>
        <taxon>Eubacteriales</taxon>
        <taxon>Clostridiaceae</taxon>
        <taxon>Clostridium</taxon>
    </lineage>
</organism>
<proteinExistence type="predicted"/>
<name>A0A3M0SR52_9CLOT</name>
<accession>A0A3M0SR52</accession>
<reference evidence="1 2" key="1">
    <citation type="submission" date="2018-10" db="EMBL/GenBank/DDBJ databases">
        <title>Genome-centric metagenomics revealed C2 chemical producing, CO utilizing Clostridium with novel acetogenic gene cluster.</title>
        <authorList>
            <person name="Kang H."/>
            <person name="Park B."/>
            <person name="Choi I.G."/>
            <person name="Chang I.S."/>
        </authorList>
    </citation>
    <scope>NUCLEOTIDE SEQUENCE [LARGE SCALE GENOMIC DNA]</scope>
    <source>
        <strain evidence="1 2">H21-9</strain>
    </source>
</reference>
<comment type="caution">
    <text evidence="1">The sequence shown here is derived from an EMBL/GenBank/DDBJ whole genome shotgun (WGS) entry which is preliminary data.</text>
</comment>
<dbReference type="Proteomes" id="UP000277999">
    <property type="component" value="Unassembled WGS sequence"/>
</dbReference>
<evidence type="ECO:0000313" key="1">
    <source>
        <dbReference type="EMBL" id="RMD00265.1"/>
    </source>
</evidence>
<dbReference type="RefSeq" id="WP_122059258.1">
    <property type="nucleotide sequence ID" value="NZ_RFAQ01000030.1"/>
</dbReference>
<evidence type="ECO:0008006" key="3">
    <source>
        <dbReference type="Google" id="ProtNLM"/>
    </source>
</evidence>